<dbReference type="InterPro" id="IPR033140">
    <property type="entry name" value="Lipase_GDXG_put_SER_AS"/>
</dbReference>
<evidence type="ECO:0000256" key="3">
    <source>
        <dbReference type="PROSITE-ProRule" id="PRU10038"/>
    </source>
</evidence>
<dbReference type="InterPro" id="IPR013094">
    <property type="entry name" value="AB_hydrolase_3"/>
</dbReference>
<comment type="caution">
    <text evidence="5">The sequence shown here is derived from an EMBL/GenBank/DDBJ whole genome shotgun (WGS) entry which is preliminary data.</text>
</comment>
<dbReference type="InterPro" id="IPR050300">
    <property type="entry name" value="GDXG_lipolytic_enzyme"/>
</dbReference>
<dbReference type="Proteomes" id="UP000465263">
    <property type="component" value="Unassembled WGS sequence"/>
</dbReference>
<reference evidence="5 6" key="1">
    <citation type="journal article" date="2019" name="Emerg. Microbes Infect.">
        <title>Comprehensive subspecies identification of 175 nontuberculous mycobacteria species based on 7547 genomic profiles.</title>
        <authorList>
            <person name="Matsumoto Y."/>
            <person name="Kinjo T."/>
            <person name="Motooka D."/>
            <person name="Nabeya D."/>
            <person name="Jung N."/>
            <person name="Uechi K."/>
            <person name="Horii T."/>
            <person name="Iida T."/>
            <person name="Fujita J."/>
            <person name="Nakamura S."/>
        </authorList>
    </citation>
    <scope>NUCLEOTIDE SEQUENCE [LARGE SCALE GENOMIC DNA]</scope>
    <source>
        <strain evidence="5 6">JCM 16017</strain>
    </source>
</reference>
<protein>
    <submittedName>
        <fullName evidence="5">Putative hydrolase/esterase/lipase</fullName>
    </submittedName>
</protein>
<gene>
    <name evidence="5" type="ORF">MSEN_21070</name>
</gene>
<dbReference type="InterPro" id="IPR029058">
    <property type="entry name" value="AB_hydrolase_fold"/>
</dbReference>
<evidence type="ECO:0000313" key="5">
    <source>
        <dbReference type="EMBL" id="GFG70387.1"/>
    </source>
</evidence>
<organism evidence="5 6">
    <name type="scientific">Mycolicibacter senuensis</name>
    <dbReference type="NCBI Taxonomy" id="386913"/>
    <lineage>
        <taxon>Bacteria</taxon>
        <taxon>Bacillati</taxon>
        <taxon>Actinomycetota</taxon>
        <taxon>Actinomycetes</taxon>
        <taxon>Mycobacteriales</taxon>
        <taxon>Mycobacteriaceae</taxon>
        <taxon>Mycolicibacter</taxon>
    </lineage>
</organism>
<evidence type="ECO:0000313" key="6">
    <source>
        <dbReference type="Proteomes" id="UP000465263"/>
    </source>
</evidence>
<dbReference type="EMBL" id="BLKV01000001">
    <property type="protein sequence ID" value="GFG70387.1"/>
    <property type="molecule type" value="Genomic_DNA"/>
</dbReference>
<dbReference type="PANTHER" id="PTHR48081">
    <property type="entry name" value="AB HYDROLASE SUPERFAMILY PROTEIN C4A8.06C"/>
    <property type="match status" value="1"/>
</dbReference>
<dbReference type="AlphaFoldDB" id="A0A7I9XLW9"/>
<dbReference type="PROSITE" id="PS01174">
    <property type="entry name" value="LIPASE_GDXG_SER"/>
    <property type="match status" value="1"/>
</dbReference>
<dbReference type="Gene3D" id="3.40.50.1820">
    <property type="entry name" value="alpha/beta hydrolase"/>
    <property type="match status" value="1"/>
</dbReference>
<evidence type="ECO:0000256" key="2">
    <source>
        <dbReference type="ARBA" id="ARBA00022801"/>
    </source>
</evidence>
<dbReference type="SUPFAM" id="SSF53474">
    <property type="entry name" value="alpha/beta-Hydrolases"/>
    <property type="match status" value="1"/>
</dbReference>
<dbReference type="GO" id="GO:0004806">
    <property type="term" value="F:triacylglycerol lipase activity"/>
    <property type="evidence" value="ECO:0007669"/>
    <property type="project" value="TreeGrafter"/>
</dbReference>
<dbReference type="PANTHER" id="PTHR48081:SF30">
    <property type="entry name" value="ACETYL-HYDROLASE LIPR-RELATED"/>
    <property type="match status" value="1"/>
</dbReference>
<keyword evidence="2 5" id="KW-0378">Hydrolase</keyword>
<feature type="domain" description="Alpha/beta hydrolase fold-3" evidence="4">
    <location>
        <begin position="90"/>
        <end position="288"/>
    </location>
</feature>
<comment type="similarity">
    <text evidence="1">Belongs to the 'GDXG' lipolytic enzyme family.</text>
</comment>
<dbReference type="RefSeq" id="WP_163705382.1">
    <property type="nucleotide sequence ID" value="NZ_BLKV01000001.1"/>
</dbReference>
<proteinExistence type="inferred from homology"/>
<evidence type="ECO:0000259" key="4">
    <source>
        <dbReference type="Pfam" id="PF07859"/>
    </source>
</evidence>
<sequence>MTGAPIVEHRAPSPVSVVLYWLARIFLKQVYRIWPLGDRGIRALRLIEATFGRLPKSRRVLHGHSVLGDVPVRTCTPLRPADDALAGAHVLFLHGGAFLFCGPGTHLRLCSSLAATLGVPVHSVRYRQLPEAGVGTSVRDAYTAYQALTRVTAPAKIVLAGDSAGGFLAAKICELAHRDGRERPAAFVGYSPQLSLDADQRDPALLKHDAYQPLSAVHRAKSKWLRGDIELPGLRTPIDAPVAAFPPAFLTVAERELLEHDILAFTGRLHDAGTTVQTHRWRRGVHAFPVLTGLLPEGRETVALTAQFLRAAFDSSAAAVRQSRDDQPA</sequence>
<evidence type="ECO:0000256" key="1">
    <source>
        <dbReference type="ARBA" id="ARBA00010515"/>
    </source>
</evidence>
<name>A0A7I9XLW9_9MYCO</name>
<feature type="active site" evidence="3">
    <location>
        <position position="163"/>
    </location>
</feature>
<dbReference type="Pfam" id="PF07859">
    <property type="entry name" value="Abhydrolase_3"/>
    <property type="match status" value="1"/>
</dbReference>
<accession>A0A7I9XLW9</accession>
<keyword evidence="6" id="KW-1185">Reference proteome</keyword>